<evidence type="ECO:0000313" key="1">
    <source>
        <dbReference type="EMBL" id="OIR04525.1"/>
    </source>
</evidence>
<dbReference type="SUPFAM" id="SSF56954">
    <property type="entry name" value="Outer membrane efflux proteins (OEP)"/>
    <property type="match status" value="1"/>
</dbReference>
<dbReference type="Gene3D" id="1.20.1600.10">
    <property type="entry name" value="Outer membrane efflux proteins (OEP)"/>
    <property type="match status" value="1"/>
</dbReference>
<organism evidence="1">
    <name type="scientific">mine drainage metagenome</name>
    <dbReference type="NCBI Taxonomy" id="410659"/>
    <lineage>
        <taxon>unclassified sequences</taxon>
        <taxon>metagenomes</taxon>
        <taxon>ecological metagenomes</taxon>
    </lineage>
</organism>
<comment type="caution">
    <text evidence="1">The sequence shown here is derived from an EMBL/GenBank/DDBJ whole genome shotgun (WGS) entry which is preliminary data.</text>
</comment>
<dbReference type="GO" id="GO:0015562">
    <property type="term" value="F:efflux transmembrane transporter activity"/>
    <property type="evidence" value="ECO:0007669"/>
    <property type="project" value="InterPro"/>
</dbReference>
<name>A0A1J5SK82_9ZZZZ</name>
<dbReference type="Gene3D" id="2.20.200.10">
    <property type="entry name" value="Outer membrane efflux proteins (OEP)"/>
    <property type="match status" value="1"/>
</dbReference>
<reference evidence="1" key="1">
    <citation type="submission" date="2016-10" db="EMBL/GenBank/DDBJ databases">
        <title>Sequence of Gallionella enrichment culture.</title>
        <authorList>
            <person name="Poehlein A."/>
            <person name="Muehling M."/>
            <person name="Daniel R."/>
        </authorList>
    </citation>
    <scope>NUCLEOTIDE SEQUENCE</scope>
</reference>
<dbReference type="AlphaFoldDB" id="A0A1J5SK82"/>
<dbReference type="InterPro" id="IPR010131">
    <property type="entry name" value="MdtP/NodT-like"/>
</dbReference>
<dbReference type="GO" id="GO:0016020">
    <property type="term" value="C:membrane"/>
    <property type="evidence" value="ECO:0007669"/>
    <property type="project" value="InterPro"/>
</dbReference>
<dbReference type="Pfam" id="PF02321">
    <property type="entry name" value="OEP"/>
    <property type="match status" value="2"/>
</dbReference>
<dbReference type="InterPro" id="IPR003423">
    <property type="entry name" value="OMP_efflux"/>
</dbReference>
<protein>
    <submittedName>
        <fullName evidence="1">Outer membrane protein OprM</fullName>
    </submittedName>
</protein>
<accession>A0A1J5SK82</accession>
<proteinExistence type="predicted"/>
<dbReference type="PROSITE" id="PS51257">
    <property type="entry name" value="PROKAR_LIPOPROTEIN"/>
    <property type="match status" value="1"/>
</dbReference>
<gene>
    <name evidence="1" type="primary">oprM_13</name>
    <name evidence="1" type="ORF">GALL_134610</name>
</gene>
<sequence length="468" mass="50082">MSYFKIGSLAVTLVSLAGCQSLLPDYQRPKLDVPAQYTETTTQVQAGTQVQSNWWALYNDQVLDDLVSKALQNNTDIKLAVARIEEADAVAREVGAALLPQVDLNMAGSRTRVTEAGANPIFGGNPRNNFKAQLGTSFEIDFWGKLRSAKESARAQALSTRYAKDTVALSLSSLVASNYLVIRSLDSQIAITQDSLKSRDASLALTKRRLEGGVASALDVDQADVASANLSAQLLELNRLRALNLHQLAVLTGVLDLNLASADINALPIPPTPPAGLPSSLLEARPDVRQAEELMIASNANISVAKAALYPSISLTANLGGESLALGDVLKSAARIWSGGLSLNLPIFDSGRLNSRVDQASAKQKQALATYEGSVQSAFREVNDALVNLRQNTERETALSRSEASAKKALQISENRYQSGYSAYLDVLDAQRVYNDAALAVIQTRQARLVATVALFKALGGGWQSTVQ</sequence>
<dbReference type="PANTHER" id="PTHR30203">
    <property type="entry name" value="OUTER MEMBRANE CATION EFFLUX PROTEIN"/>
    <property type="match status" value="1"/>
</dbReference>
<dbReference type="PANTHER" id="PTHR30203:SF30">
    <property type="entry name" value="OUTER MEMBRANE PROTEIN-RELATED"/>
    <property type="match status" value="1"/>
</dbReference>
<dbReference type="NCBIfam" id="TIGR01845">
    <property type="entry name" value="outer_NodT"/>
    <property type="match status" value="1"/>
</dbReference>
<dbReference type="EMBL" id="MLJW01000057">
    <property type="protein sequence ID" value="OIR04525.1"/>
    <property type="molecule type" value="Genomic_DNA"/>
</dbReference>